<evidence type="ECO:0000256" key="2">
    <source>
        <dbReference type="SAM" id="SignalP"/>
    </source>
</evidence>
<organism evidence="4 5">
    <name type="scientific">Diplogelasinospora grovesii</name>
    <dbReference type="NCBI Taxonomy" id="303347"/>
    <lineage>
        <taxon>Eukaryota</taxon>
        <taxon>Fungi</taxon>
        <taxon>Dikarya</taxon>
        <taxon>Ascomycota</taxon>
        <taxon>Pezizomycotina</taxon>
        <taxon>Sordariomycetes</taxon>
        <taxon>Sordariomycetidae</taxon>
        <taxon>Sordariales</taxon>
        <taxon>Diplogelasinosporaceae</taxon>
        <taxon>Diplogelasinospora</taxon>
    </lineage>
</organism>
<dbReference type="AlphaFoldDB" id="A0AAN6MV86"/>
<feature type="signal peptide" evidence="2">
    <location>
        <begin position="1"/>
        <end position="21"/>
    </location>
</feature>
<dbReference type="Pfam" id="PF16010">
    <property type="entry name" value="CDH-cyt"/>
    <property type="match status" value="1"/>
</dbReference>
<feature type="region of interest" description="Disordered" evidence="1">
    <location>
        <begin position="221"/>
        <end position="278"/>
    </location>
</feature>
<dbReference type="Gene3D" id="2.60.40.1210">
    <property type="entry name" value="Cellobiose dehydrogenase, cytochrome domain"/>
    <property type="match status" value="1"/>
</dbReference>
<dbReference type="Proteomes" id="UP001303473">
    <property type="component" value="Unassembled WGS sequence"/>
</dbReference>
<keyword evidence="2" id="KW-0732">Signal</keyword>
<evidence type="ECO:0000313" key="4">
    <source>
        <dbReference type="EMBL" id="KAK3933645.1"/>
    </source>
</evidence>
<keyword evidence="5" id="KW-1185">Reference proteome</keyword>
<feature type="domain" description="Cellobiose dehydrogenase-like cytochrome" evidence="3">
    <location>
        <begin position="36"/>
        <end position="205"/>
    </location>
</feature>
<dbReference type="CDD" id="cd09630">
    <property type="entry name" value="CDH_like_cytochrome"/>
    <property type="match status" value="1"/>
</dbReference>
<sequence length="340" mass="34774">MGPKNLLLLALASTQAWTSSASDTRPDKRQDTTHKYCPGGTSICFSEYTVATHNITFRIAIPDVPAAPFDILLQIIAPVASTGWAGLAWGGKMSSNPLTIGWPNGNSAVVSSRYTSGHSVPGAYTGATYSILPSSTTNATHWQLDVLCVGCSQWGATSLNPNGTNALAWAKSSKAVSTPASNASSFAIHEAKAVFAHDFSQARIPQGVFDALAYDLANQAASSAPPPTTTTAAAAETSAGKATSTKPAVTVTTGVTQLPKPVPSKATSSVVPPPRPSVSTTFTTAITVTITNAPTSTSPADDGGGAAAWPTVVPWRGPPFGKGKGPPFRHPPAAVSPPTP</sequence>
<feature type="chain" id="PRO_5043023475" description="Cellobiose dehydrogenase-like cytochrome domain-containing protein" evidence="2">
    <location>
        <begin position="22"/>
        <end position="340"/>
    </location>
</feature>
<feature type="compositionally biased region" description="Low complexity" evidence="1">
    <location>
        <begin position="229"/>
        <end position="245"/>
    </location>
</feature>
<feature type="compositionally biased region" description="Pro residues" evidence="1">
    <location>
        <begin position="328"/>
        <end position="340"/>
    </location>
</feature>
<evidence type="ECO:0000259" key="3">
    <source>
        <dbReference type="Pfam" id="PF16010"/>
    </source>
</evidence>
<comment type="caution">
    <text evidence="4">The sequence shown here is derived from an EMBL/GenBank/DDBJ whole genome shotgun (WGS) entry which is preliminary data.</text>
</comment>
<dbReference type="SUPFAM" id="SSF49344">
    <property type="entry name" value="CBD9-like"/>
    <property type="match status" value="1"/>
</dbReference>
<name>A0AAN6MV86_9PEZI</name>
<gene>
    <name evidence="4" type="ORF">QBC46DRAFT_348400</name>
</gene>
<dbReference type="PANTHER" id="PTHR47797:SF5">
    <property type="entry name" value="CELLOBIOSE DEHYDROGENASE CYTOCHROME DOMAIN-CONTAINING PROTEIN"/>
    <property type="match status" value="1"/>
</dbReference>
<feature type="region of interest" description="Disordered" evidence="1">
    <location>
        <begin position="292"/>
        <end position="340"/>
    </location>
</feature>
<accession>A0AAN6MV86</accession>
<reference evidence="5" key="1">
    <citation type="journal article" date="2023" name="Mol. Phylogenet. Evol.">
        <title>Genome-scale phylogeny and comparative genomics of the fungal order Sordariales.</title>
        <authorList>
            <person name="Hensen N."/>
            <person name="Bonometti L."/>
            <person name="Westerberg I."/>
            <person name="Brannstrom I.O."/>
            <person name="Guillou S."/>
            <person name="Cros-Aarteil S."/>
            <person name="Calhoun S."/>
            <person name="Haridas S."/>
            <person name="Kuo A."/>
            <person name="Mondo S."/>
            <person name="Pangilinan J."/>
            <person name="Riley R."/>
            <person name="LaButti K."/>
            <person name="Andreopoulos B."/>
            <person name="Lipzen A."/>
            <person name="Chen C."/>
            <person name="Yan M."/>
            <person name="Daum C."/>
            <person name="Ng V."/>
            <person name="Clum A."/>
            <person name="Steindorff A."/>
            <person name="Ohm R.A."/>
            <person name="Martin F."/>
            <person name="Silar P."/>
            <person name="Natvig D.O."/>
            <person name="Lalanne C."/>
            <person name="Gautier V."/>
            <person name="Ament-Velasquez S.L."/>
            <person name="Kruys A."/>
            <person name="Hutchinson M.I."/>
            <person name="Powell A.J."/>
            <person name="Barry K."/>
            <person name="Miller A.N."/>
            <person name="Grigoriev I.V."/>
            <person name="Debuchy R."/>
            <person name="Gladieux P."/>
            <person name="Hiltunen Thoren M."/>
            <person name="Johannesson H."/>
        </authorList>
    </citation>
    <scope>NUCLEOTIDE SEQUENCE [LARGE SCALE GENOMIC DNA]</scope>
    <source>
        <strain evidence="5">CBS 340.73</strain>
    </source>
</reference>
<evidence type="ECO:0000313" key="5">
    <source>
        <dbReference type="Proteomes" id="UP001303473"/>
    </source>
</evidence>
<feature type="compositionally biased region" description="Polar residues" evidence="1">
    <location>
        <begin position="246"/>
        <end position="256"/>
    </location>
</feature>
<protein>
    <recommendedName>
        <fullName evidence="3">Cellobiose dehydrogenase-like cytochrome domain-containing protein</fullName>
    </recommendedName>
</protein>
<dbReference type="EMBL" id="MU854100">
    <property type="protein sequence ID" value="KAK3933645.1"/>
    <property type="molecule type" value="Genomic_DNA"/>
</dbReference>
<dbReference type="InterPro" id="IPR015920">
    <property type="entry name" value="Cellobiose_DH-like_cyt"/>
</dbReference>
<evidence type="ECO:0000256" key="1">
    <source>
        <dbReference type="SAM" id="MobiDB-lite"/>
    </source>
</evidence>
<proteinExistence type="predicted"/>
<dbReference type="PANTHER" id="PTHR47797">
    <property type="entry name" value="DEHYDROGENASE, PUTATIVE (AFU_ORTHOLOGUE AFUA_8G05805)-RELATED"/>
    <property type="match status" value="1"/>
</dbReference>